<evidence type="ECO:0000256" key="1">
    <source>
        <dbReference type="ARBA" id="ARBA00004886"/>
    </source>
</evidence>
<dbReference type="UniPathway" id="UPA00539"/>
<dbReference type="PANTHER" id="PTHR42663:SF7">
    <property type="entry name" value="COENZYME PQQ SYNTHESIS PROTEIN B"/>
    <property type="match status" value="1"/>
</dbReference>
<comment type="function">
    <text evidence="6">May be involved in the transport of PQQ or its precursor to the periplasm.</text>
</comment>
<dbReference type="HAMAP" id="MF_00653">
    <property type="entry name" value="PQQ_syn_PqqB"/>
    <property type="match status" value="1"/>
</dbReference>
<dbReference type="KEGG" id="nja:NSJP_1022"/>
<evidence type="ECO:0000313" key="9">
    <source>
        <dbReference type="Proteomes" id="UP000192042"/>
    </source>
</evidence>
<name>A0A1W1I2H3_9BACT</name>
<comment type="pathway">
    <text evidence="1 6">Cofactor biosynthesis; pyrroloquinoline quinone biosynthesis.</text>
</comment>
<organism evidence="8 9">
    <name type="scientific">Nitrospira japonica</name>
    <dbReference type="NCBI Taxonomy" id="1325564"/>
    <lineage>
        <taxon>Bacteria</taxon>
        <taxon>Pseudomonadati</taxon>
        <taxon>Nitrospirota</taxon>
        <taxon>Nitrospiria</taxon>
        <taxon>Nitrospirales</taxon>
        <taxon>Nitrospiraceae</taxon>
        <taxon>Nitrospira</taxon>
    </lineage>
</organism>
<dbReference type="InterPro" id="IPR011842">
    <property type="entry name" value="PQQ_synth_PqqB"/>
</dbReference>
<dbReference type="NCBIfam" id="TIGR02108">
    <property type="entry name" value="PQQ_syn_pqqB"/>
    <property type="match status" value="1"/>
</dbReference>
<keyword evidence="4 6" id="KW-0813">Transport</keyword>
<accession>A0A1W1I2H3</accession>
<dbReference type="STRING" id="1325564.NSJP_1022"/>
<dbReference type="InterPro" id="IPR001279">
    <property type="entry name" value="Metallo-B-lactamas"/>
</dbReference>
<protein>
    <recommendedName>
        <fullName evidence="3 6">Coenzyme PQQ synthesis protein B</fullName>
    </recommendedName>
    <alternativeName>
        <fullName evidence="6">Pyrroloquinoline quinone biosynthesis protein B</fullName>
    </alternativeName>
</protein>
<dbReference type="AlphaFoldDB" id="A0A1W1I2H3"/>
<evidence type="ECO:0000256" key="4">
    <source>
        <dbReference type="ARBA" id="ARBA00022448"/>
    </source>
</evidence>
<proteinExistence type="inferred from homology"/>
<dbReference type="Gene3D" id="3.60.15.10">
    <property type="entry name" value="Ribonuclease Z/Hydroxyacylglutathione hydrolase-like"/>
    <property type="match status" value="1"/>
</dbReference>
<dbReference type="PANTHER" id="PTHR42663">
    <property type="entry name" value="HYDROLASE C777.06C-RELATED-RELATED"/>
    <property type="match status" value="1"/>
</dbReference>
<reference evidence="8 9" key="1">
    <citation type="submission" date="2017-03" db="EMBL/GenBank/DDBJ databases">
        <authorList>
            <person name="Afonso C.L."/>
            <person name="Miller P.J."/>
            <person name="Scott M.A."/>
            <person name="Spackman E."/>
            <person name="Goraichik I."/>
            <person name="Dimitrov K.M."/>
            <person name="Suarez D.L."/>
            <person name="Swayne D.E."/>
        </authorList>
    </citation>
    <scope>NUCLEOTIDE SEQUENCE [LARGE SCALE GENOMIC DNA]</scope>
    <source>
        <strain evidence="8">Genome sequencing of Nitrospira japonica strain NJ11</strain>
    </source>
</reference>
<gene>
    <name evidence="6 8" type="primary">pqqB</name>
    <name evidence="8" type="ORF">NSJP_1022</name>
</gene>
<dbReference type="RefSeq" id="WP_080885769.1">
    <property type="nucleotide sequence ID" value="NZ_LT828648.1"/>
</dbReference>
<keyword evidence="9" id="KW-1185">Reference proteome</keyword>
<evidence type="ECO:0000256" key="6">
    <source>
        <dbReference type="HAMAP-Rule" id="MF_00653"/>
    </source>
</evidence>
<evidence type="ECO:0000313" key="8">
    <source>
        <dbReference type="EMBL" id="SLM47194.1"/>
    </source>
</evidence>
<dbReference type="InterPro" id="IPR036866">
    <property type="entry name" value="RibonucZ/Hydroxyglut_hydro"/>
</dbReference>
<evidence type="ECO:0000259" key="7">
    <source>
        <dbReference type="Pfam" id="PF12706"/>
    </source>
</evidence>
<dbReference type="Proteomes" id="UP000192042">
    <property type="component" value="Chromosome I"/>
</dbReference>
<keyword evidence="5 6" id="KW-0884">PQQ biosynthesis</keyword>
<dbReference type="SUPFAM" id="SSF56281">
    <property type="entry name" value="Metallo-hydrolase/oxidoreductase"/>
    <property type="match status" value="1"/>
</dbReference>
<comment type="similarity">
    <text evidence="2 6">Belongs to the PqqB family.</text>
</comment>
<evidence type="ECO:0000256" key="2">
    <source>
        <dbReference type="ARBA" id="ARBA00008481"/>
    </source>
</evidence>
<sequence>MILRILGSAAGGGFPQWNCACTNCSGLRQGLIVASPRTQESSCLSVDGRAWFLINASPDIRVQIESFGPLHPAIGRATPIEAIFLTNGDLDHCLGLLSLRESQPVVIYATDTVRRGFTEGNVLYRTLERFPGQVTWRRLVLGEEDAVRHANGVPSGLAVTAFAVPGKPPVHLDGMVDREQPELNVGLRFRNVENGRVLAYVSSVGRITEAVLEGLAGAEGILFDGTFWSSDELSGPGFLRKSAEELAHCPIGGMDGSLARLTGLPARHRIFIHMNNTNPILREDARERTMVEASGWQVGRDGMEIHV</sequence>
<dbReference type="EMBL" id="LT828648">
    <property type="protein sequence ID" value="SLM47194.1"/>
    <property type="molecule type" value="Genomic_DNA"/>
</dbReference>
<feature type="domain" description="Metallo-beta-lactamase" evidence="7">
    <location>
        <begin position="51"/>
        <end position="274"/>
    </location>
</feature>
<dbReference type="Pfam" id="PF12706">
    <property type="entry name" value="Lactamase_B_2"/>
    <property type="match status" value="1"/>
</dbReference>
<evidence type="ECO:0000256" key="5">
    <source>
        <dbReference type="ARBA" id="ARBA00022905"/>
    </source>
</evidence>
<dbReference type="OrthoDB" id="9778305at2"/>
<evidence type="ECO:0000256" key="3">
    <source>
        <dbReference type="ARBA" id="ARBA00015084"/>
    </source>
</evidence>
<dbReference type="GO" id="GO:0018189">
    <property type="term" value="P:pyrroloquinoline quinone biosynthetic process"/>
    <property type="evidence" value="ECO:0007669"/>
    <property type="project" value="UniProtKB-UniRule"/>
</dbReference>